<evidence type="ECO:0000313" key="3">
    <source>
        <dbReference type="EMBL" id="WFE88351.1"/>
    </source>
</evidence>
<dbReference type="InterPro" id="IPR051122">
    <property type="entry name" value="SDR_DHRS6-like"/>
</dbReference>
<dbReference type="PROSITE" id="PS00061">
    <property type="entry name" value="ADH_SHORT"/>
    <property type="match status" value="1"/>
</dbReference>
<dbReference type="InterPro" id="IPR002347">
    <property type="entry name" value="SDR_fam"/>
</dbReference>
<evidence type="ECO:0000256" key="1">
    <source>
        <dbReference type="ARBA" id="ARBA00006484"/>
    </source>
</evidence>
<dbReference type="EMBL" id="CP120863">
    <property type="protein sequence ID" value="WFE88351.1"/>
    <property type="molecule type" value="Genomic_DNA"/>
</dbReference>
<dbReference type="Pfam" id="PF13561">
    <property type="entry name" value="adh_short_C2"/>
    <property type="match status" value="1"/>
</dbReference>
<sequence length="255" mass="26406">MTTLESPFRLDGKVALITGGGSGLGLAMARCFVASGAKVLIAGKTEAKLRSAVSELGEGASYHVADITSQGAARDVISTCVERYGGLDILVNNAGNHVKKPLLETEVGDIQAILDTHVLAAFELSRNAVPVMNARGGGSILFIASMASYLSVPQVIGYTVAKSAVLGLVRGIAAEISLEGIRINGIAPGWIETPMTAKALDNDPERKNKIISRTPMKTMGKPEDIGWAATYLASDAAAFVNGHVLVVDGGALSGF</sequence>
<gene>
    <name evidence="3" type="ORF">K1718_19590</name>
</gene>
<dbReference type="NCBIfam" id="NF005559">
    <property type="entry name" value="PRK07231.1"/>
    <property type="match status" value="1"/>
</dbReference>
<accession>A0ABY8EZ79</accession>
<evidence type="ECO:0000256" key="2">
    <source>
        <dbReference type="ARBA" id="ARBA00023002"/>
    </source>
</evidence>
<dbReference type="SUPFAM" id="SSF51735">
    <property type="entry name" value="NAD(P)-binding Rossmann-fold domains"/>
    <property type="match status" value="1"/>
</dbReference>
<dbReference type="PRINTS" id="PR00080">
    <property type="entry name" value="SDRFAMILY"/>
</dbReference>
<evidence type="ECO:0000313" key="4">
    <source>
        <dbReference type="Proteomes" id="UP001209803"/>
    </source>
</evidence>
<keyword evidence="4" id="KW-1185">Reference proteome</keyword>
<dbReference type="Gene3D" id="3.40.50.720">
    <property type="entry name" value="NAD(P)-binding Rossmann-like Domain"/>
    <property type="match status" value="1"/>
</dbReference>
<comment type="similarity">
    <text evidence="1">Belongs to the short-chain dehydrogenases/reductases (SDR) family.</text>
</comment>
<protein>
    <submittedName>
        <fullName evidence="3">Glucose 1-dehydrogenase</fullName>
        <ecNumber evidence="3">1.1.1.47</ecNumber>
    </submittedName>
</protein>
<dbReference type="InterPro" id="IPR036291">
    <property type="entry name" value="NAD(P)-bd_dom_sf"/>
</dbReference>
<keyword evidence="2 3" id="KW-0560">Oxidoreductase</keyword>
<dbReference type="PANTHER" id="PTHR43477">
    <property type="entry name" value="DIHYDROANTICAPSIN 7-DEHYDROGENASE"/>
    <property type="match status" value="1"/>
</dbReference>
<dbReference type="PRINTS" id="PR00081">
    <property type="entry name" value="GDHRDH"/>
</dbReference>
<proteinExistence type="inferred from homology"/>
<reference evidence="3 4" key="1">
    <citation type="submission" date="2023-03" db="EMBL/GenBank/DDBJ databases">
        <title>Roseibium porphyridii sp. nov. and Roseibium rhodosorbium sp. nov. isolated from marine algae, Porphyridium cruentum and Rhodosorus marinus, respectively.</title>
        <authorList>
            <person name="Lee M.W."/>
            <person name="Choi B.J."/>
            <person name="Lee J.K."/>
            <person name="Choi D.G."/>
            <person name="Baek J.H."/>
            <person name="Bayburt H."/>
            <person name="Kim J.M."/>
            <person name="Han D.M."/>
            <person name="Kim K.H."/>
            <person name="Jeon C.O."/>
        </authorList>
    </citation>
    <scope>NUCLEOTIDE SEQUENCE [LARGE SCALE GENOMIC DNA]</scope>
    <source>
        <strain evidence="3 4">KMA01</strain>
    </source>
</reference>
<dbReference type="GO" id="GO:0047936">
    <property type="term" value="F:glucose 1-dehydrogenase [NAD(P)+] activity"/>
    <property type="evidence" value="ECO:0007669"/>
    <property type="project" value="UniProtKB-EC"/>
</dbReference>
<dbReference type="RefSeq" id="WP_265681131.1">
    <property type="nucleotide sequence ID" value="NZ_CP120863.1"/>
</dbReference>
<organism evidence="3 4">
    <name type="scientific">Roseibium porphyridii</name>
    <dbReference type="NCBI Taxonomy" id="2866279"/>
    <lineage>
        <taxon>Bacteria</taxon>
        <taxon>Pseudomonadati</taxon>
        <taxon>Pseudomonadota</taxon>
        <taxon>Alphaproteobacteria</taxon>
        <taxon>Hyphomicrobiales</taxon>
        <taxon>Stappiaceae</taxon>
        <taxon>Roseibium</taxon>
    </lineage>
</organism>
<dbReference type="Proteomes" id="UP001209803">
    <property type="component" value="Chromosome"/>
</dbReference>
<dbReference type="EC" id="1.1.1.47" evidence="3"/>
<name>A0ABY8EZ79_9HYPH</name>
<dbReference type="PANTHER" id="PTHR43477:SF1">
    <property type="entry name" value="DIHYDROANTICAPSIN 7-DEHYDROGENASE"/>
    <property type="match status" value="1"/>
</dbReference>
<dbReference type="InterPro" id="IPR020904">
    <property type="entry name" value="Sc_DH/Rdtase_CS"/>
</dbReference>